<dbReference type="RefSeq" id="WP_202854632.1">
    <property type="nucleotide sequence ID" value="NZ_JAEUGD010000004.1"/>
</dbReference>
<accession>A0A937FT83</accession>
<comment type="caution">
    <text evidence="2">The sequence shown here is derived from an EMBL/GenBank/DDBJ whole genome shotgun (WGS) entry which is preliminary data.</text>
</comment>
<evidence type="ECO:0000313" key="2">
    <source>
        <dbReference type="EMBL" id="MBL6445089.1"/>
    </source>
</evidence>
<organism evidence="2 3">
    <name type="scientific">Fulvivirga marina</name>
    <dbReference type="NCBI Taxonomy" id="2494733"/>
    <lineage>
        <taxon>Bacteria</taxon>
        <taxon>Pseudomonadati</taxon>
        <taxon>Bacteroidota</taxon>
        <taxon>Cytophagia</taxon>
        <taxon>Cytophagales</taxon>
        <taxon>Fulvivirgaceae</taxon>
        <taxon>Fulvivirga</taxon>
    </lineage>
</organism>
<dbReference type="AlphaFoldDB" id="A0A937FT83"/>
<feature type="transmembrane region" description="Helical" evidence="1">
    <location>
        <begin position="113"/>
        <end position="134"/>
    </location>
</feature>
<keyword evidence="1" id="KW-1133">Transmembrane helix</keyword>
<evidence type="ECO:0008006" key="4">
    <source>
        <dbReference type="Google" id="ProtNLM"/>
    </source>
</evidence>
<keyword evidence="1" id="KW-0472">Membrane</keyword>
<name>A0A937FT83_9BACT</name>
<dbReference type="Proteomes" id="UP000614216">
    <property type="component" value="Unassembled WGS sequence"/>
</dbReference>
<evidence type="ECO:0000256" key="1">
    <source>
        <dbReference type="SAM" id="Phobius"/>
    </source>
</evidence>
<keyword evidence="3" id="KW-1185">Reference proteome</keyword>
<dbReference type="EMBL" id="JAEUGD010000004">
    <property type="protein sequence ID" value="MBL6445089.1"/>
    <property type="molecule type" value="Genomic_DNA"/>
</dbReference>
<gene>
    <name evidence="2" type="ORF">JMN32_02140</name>
</gene>
<proteinExistence type="predicted"/>
<feature type="transmembrane region" description="Helical" evidence="1">
    <location>
        <begin position="71"/>
        <end position="92"/>
    </location>
</feature>
<evidence type="ECO:0000313" key="3">
    <source>
        <dbReference type="Proteomes" id="UP000614216"/>
    </source>
</evidence>
<protein>
    <recommendedName>
        <fullName evidence="4">Signal peptide-containing protein</fullName>
    </recommendedName>
</protein>
<keyword evidence="1" id="KW-0812">Transmembrane</keyword>
<reference evidence="2" key="1">
    <citation type="submission" date="2021-01" db="EMBL/GenBank/DDBJ databases">
        <title>Fulvivirga kasyanovii gen. nov., sp nov., a novel member of the phylum Bacteroidetes isolated from seawater in a mussel farm.</title>
        <authorList>
            <person name="Zhao L.-H."/>
            <person name="Wang Z.-J."/>
        </authorList>
    </citation>
    <scope>NUCLEOTIDE SEQUENCE</scope>
    <source>
        <strain evidence="2">29W222</strain>
    </source>
</reference>
<feature type="transmembrane region" description="Helical" evidence="1">
    <location>
        <begin position="154"/>
        <end position="180"/>
    </location>
</feature>
<sequence>MNKLAALVLILLIAPILGGVYGIIHDQITYSISEEYYTKFKFAQFGLENWGLGENVGTGKAPEVLLKSPRFGAAIVGALATWWAGLIIGIFLGLTGLIHKNGKEMFRATSKAFGLATCVALLTGIIGLLYGQLFLVNNPPNWFMPDNLIKKKQFIMVGSMHNFSYVGGLIGLILAMIFSIRQKQKYQSAML</sequence>